<comment type="catalytic activity">
    <reaction evidence="10">
        <text>L-cysteine + L-glutamate + ATP = gamma-L-glutamyl-L-cysteine + ADP + phosphate + H(+)</text>
        <dbReference type="Rhea" id="RHEA:13285"/>
        <dbReference type="ChEBI" id="CHEBI:15378"/>
        <dbReference type="ChEBI" id="CHEBI:29985"/>
        <dbReference type="ChEBI" id="CHEBI:30616"/>
        <dbReference type="ChEBI" id="CHEBI:35235"/>
        <dbReference type="ChEBI" id="CHEBI:43474"/>
        <dbReference type="ChEBI" id="CHEBI:58173"/>
        <dbReference type="ChEBI" id="CHEBI:456216"/>
        <dbReference type="EC" id="6.3.2.2"/>
    </reaction>
</comment>
<evidence type="ECO:0000256" key="3">
    <source>
        <dbReference type="ARBA" id="ARBA00012220"/>
    </source>
</evidence>
<sequence>MSVGKVLGFCYLEPDLIDNVVLDHARWSKSDSYQRRLFVLPNVNLAVTSHNRKPQPIEQIGLRGRRSYTPSSDVYSGAEYVTTPASLALPIPVHGSPESRNAAHMGRDKQVCRPCQEHGITQFLRMWDRAKDRHGDELLWGDEIEYMVISFDDKKKNAKLSLRQSEVLAKLSKSMSDLKADTSDSMLMPTFHVEYARYMVESSPGSPYTGSIQDLLSVESNMHYRRLLVRKHLHVNEVPVTLTAFPRLGVSGIFTDPYFNPDKHSLFLPEEIISQHARYHAFADNIGNRKGVKVSVNLPLFIDEKTPRPFVDPTIPWERSLYPEGADEAFCAEKAQNGRRIPHYAEARNSAALNDHIYMDAVCFGWGCCCLQLTLQSCNVEEARRVYDAFIPMAPIMLALTAASPIWRGYLSDVDCRWSVLSNCADDRTEEERGRVPLKNNRYVIPKSRCDSVSLYISADWSNKPTYNDIDAPYNQEFYNRLVNHGIDGLLSRHIAHLFIRDPLAIYSEALYQDDDETSNGHFENLQSTNWQTVRFKPPPPRSPMGWRVEFRSMEVQLTDFENAAFVVFNVLLSRAILAFNLNFYIPISKVDENMSRAQKRDAVRQGKFFFRKNVLPPGYISPTMTTPSSSGSCSPVEEQYGIPQKEKRMRNGFSRVPPPSLFVDTPVEDEYEEMSMEEIFNGKGATFPGLLSLVEAYLDTLDIDPPERLRISKYTDFVRRRANGSLLTAASWMRQFVRSHPSYKFDSVVSQEINYDLMVAIDEIERGVLRIPEFLPQDYARSRVNGLNESKYEP</sequence>
<comment type="caution">
    <text evidence="11">The sequence shown here is derived from an EMBL/GenBank/DDBJ whole genome shotgun (WGS) entry which is preliminary data.</text>
</comment>
<protein>
    <recommendedName>
        <fullName evidence="3 10">Glutamate--cysteine ligase</fullName>
        <ecNumber evidence="3 10">6.3.2.2</ecNumber>
    </recommendedName>
    <alternativeName>
        <fullName evidence="9 10">Gamma-ECS</fullName>
    </alternativeName>
    <alternativeName>
        <fullName evidence="8 10">Gamma-glutamylcysteine synthetase</fullName>
    </alternativeName>
</protein>
<evidence type="ECO:0000256" key="6">
    <source>
        <dbReference type="ARBA" id="ARBA00022741"/>
    </source>
</evidence>
<dbReference type="FunFam" id="3.30.590.50:FF:000002">
    <property type="entry name" value="Glutamate--cysteine ligase catalytic subunit"/>
    <property type="match status" value="1"/>
</dbReference>
<dbReference type="OrthoDB" id="7939818at2759"/>
<evidence type="ECO:0000313" key="12">
    <source>
        <dbReference type="Proteomes" id="UP000683000"/>
    </source>
</evidence>
<keyword evidence="7 10" id="KW-0067">ATP-binding</keyword>
<name>A0A8I2YPP1_9AGAM</name>
<accession>A0A8I2YPP1</accession>
<dbReference type="Pfam" id="PF03074">
    <property type="entry name" value="GCS"/>
    <property type="match status" value="1"/>
</dbReference>
<dbReference type="Gene3D" id="3.30.590.50">
    <property type="match status" value="2"/>
</dbReference>
<keyword evidence="12" id="KW-1185">Reference proteome</keyword>
<dbReference type="AlphaFoldDB" id="A0A8I2YPP1"/>
<dbReference type="SUPFAM" id="SSF55931">
    <property type="entry name" value="Glutamine synthetase/guanido kinase"/>
    <property type="match status" value="1"/>
</dbReference>
<evidence type="ECO:0000256" key="8">
    <source>
        <dbReference type="ARBA" id="ARBA00030585"/>
    </source>
</evidence>
<evidence type="ECO:0000256" key="7">
    <source>
        <dbReference type="ARBA" id="ARBA00022840"/>
    </source>
</evidence>
<keyword evidence="6 10" id="KW-0547">Nucleotide-binding</keyword>
<keyword evidence="4 10" id="KW-0436">Ligase</keyword>
<comment type="similarity">
    <text evidence="2 10">Belongs to the glutamate--cysteine ligase type 3 family.</text>
</comment>
<dbReference type="GO" id="GO:0006750">
    <property type="term" value="P:glutathione biosynthetic process"/>
    <property type="evidence" value="ECO:0007669"/>
    <property type="project" value="UniProtKB-UniRule"/>
</dbReference>
<keyword evidence="5 10" id="KW-0317">Glutathione biosynthesis</keyword>
<evidence type="ECO:0000256" key="9">
    <source>
        <dbReference type="ARBA" id="ARBA00032122"/>
    </source>
</evidence>
<dbReference type="InterPro" id="IPR014746">
    <property type="entry name" value="Gln_synth/guanido_kin_cat_dom"/>
</dbReference>
<reference evidence="11" key="1">
    <citation type="submission" date="2021-03" db="EMBL/GenBank/DDBJ databases">
        <title>Evolutionary innovations through gain and loss of genes in the ectomycorrhizal Boletales.</title>
        <authorList>
            <person name="Wu G."/>
            <person name="Miyauchi S."/>
            <person name="Morin E."/>
            <person name="Yang Z.-L."/>
            <person name="Xu J."/>
            <person name="Martin F.M."/>
        </authorList>
    </citation>
    <scope>NUCLEOTIDE SEQUENCE</scope>
    <source>
        <strain evidence="11">BR01</strain>
    </source>
</reference>
<dbReference type="EMBL" id="JAGFBS010000010">
    <property type="protein sequence ID" value="KAG6376899.1"/>
    <property type="molecule type" value="Genomic_DNA"/>
</dbReference>
<dbReference type="PANTHER" id="PTHR11164">
    <property type="entry name" value="GLUTAMATE CYSTEINE LIGASE"/>
    <property type="match status" value="1"/>
</dbReference>
<evidence type="ECO:0000256" key="4">
    <source>
        <dbReference type="ARBA" id="ARBA00022598"/>
    </source>
</evidence>
<evidence type="ECO:0000256" key="5">
    <source>
        <dbReference type="ARBA" id="ARBA00022684"/>
    </source>
</evidence>
<dbReference type="InterPro" id="IPR004308">
    <property type="entry name" value="GCS"/>
</dbReference>
<comment type="pathway">
    <text evidence="1 10">Sulfur metabolism; glutathione biosynthesis; glutathione from L-cysteine and L-glutamate: step 1/2.</text>
</comment>
<dbReference type="EC" id="6.3.2.2" evidence="3 10"/>
<dbReference type="Gene3D" id="1.10.8.960">
    <property type="match status" value="1"/>
</dbReference>
<dbReference type="GO" id="GO:0017109">
    <property type="term" value="C:glutamate-cysteine ligase complex"/>
    <property type="evidence" value="ECO:0007669"/>
    <property type="project" value="TreeGrafter"/>
</dbReference>
<dbReference type="UniPathway" id="UPA00142">
    <property type="reaction ID" value="UER00209"/>
</dbReference>
<gene>
    <name evidence="11" type="ORF">JVT61DRAFT_927</name>
</gene>
<evidence type="ECO:0000256" key="1">
    <source>
        <dbReference type="ARBA" id="ARBA00005006"/>
    </source>
</evidence>
<organism evidence="11 12">
    <name type="scientific">Boletus reticuloceps</name>
    <dbReference type="NCBI Taxonomy" id="495285"/>
    <lineage>
        <taxon>Eukaryota</taxon>
        <taxon>Fungi</taxon>
        <taxon>Dikarya</taxon>
        <taxon>Basidiomycota</taxon>
        <taxon>Agaricomycotina</taxon>
        <taxon>Agaricomycetes</taxon>
        <taxon>Agaricomycetidae</taxon>
        <taxon>Boletales</taxon>
        <taxon>Boletineae</taxon>
        <taxon>Boletaceae</taxon>
        <taxon>Boletoideae</taxon>
        <taxon>Boletus</taxon>
    </lineage>
</organism>
<evidence type="ECO:0000313" key="11">
    <source>
        <dbReference type="EMBL" id="KAG6376899.1"/>
    </source>
</evidence>
<evidence type="ECO:0000256" key="10">
    <source>
        <dbReference type="RuleBase" id="RU367135"/>
    </source>
</evidence>
<evidence type="ECO:0000256" key="2">
    <source>
        <dbReference type="ARBA" id="ARBA00008100"/>
    </source>
</evidence>
<dbReference type="PANTHER" id="PTHR11164:SF0">
    <property type="entry name" value="GLUTAMATE--CYSTEINE LIGASE CATALYTIC SUBUNIT"/>
    <property type="match status" value="1"/>
</dbReference>
<dbReference type="GO" id="GO:0005524">
    <property type="term" value="F:ATP binding"/>
    <property type="evidence" value="ECO:0007669"/>
    <property type="project" value="UniProtKB-UniRule"/>
</dbReference>
<dbReference type="Proteomes" id="UP000683000">
    <property type="component" value="Unassembled WGS sequence"/>
</dbReference>
<dbReference type="GO" id="GO:0004357">
    <property type="term" value="F:glutamate-cysteine ligase activity"/>
    <property type="evidence" value="ECO:0007669"/>
    <property type="project" value="UniProtKB-UniRule"/>
</dbReference>
<proteinExistence type="inferred from homology"/>